<organism evidence="3 4">
    <name type="scientific">Haloplanus aerogenes</name>
    <dbReference type="NCBI Taxonomy" id="660522"/>
    <lineage>
        <taxon>Archaea</taxon>
        <taxon>Methanobacteriati</taxon>
        <taxon>Methanobacteriota</taxon>
        <taxon>Stenosarchaea group</taxon>
        <taxon>Halobacteria</taxon>
        <taxon>Halobacteriales</taxon>
        <taxon>Haloferacaceae</taxon>
        <taxon>Haloplanus</taxon>
    </lineage>
</organism>
<gene>
    <name evidence="3" type="ORF">DU502_14365</name>
</gene>
<sequence length="144" mass="15353">MPMAIRPDSDRGQSEVVSEVLAVALVVIIVTVTGTYLLQDVTTPDEETRAQMTLSVTDDRIELTHAGGEAVPEDALNVVVRVNGTEQPGITWESGSVDGDGDATFDPGERWIRVGLSLSGDARVRVLLADTHTGTVLLDRTVTP</sequence>
<accession>A0A3G8QYH3</accession>
<keyword evidence="1" id="KW-0472">Membrane</keyword>
<proteinExistence type="predicted"/>
<keyword evidence="1" id="KW-1133">Transmembrane helix</keyword>
<dbReference type="Pfam" id="PF07790">
    <property type="entry name" value="Pilin_N"/>
    <property type="match status" value="1"/>
</dbReference>
<dbReference type="EMBL" id="CP034145">
    <property type="protein sequence ID" value="AZH26479.1"/>
    <property type="molecule type" value="Genomic_DNA"/>
</dbReference>
<evidence type="ECO:0000313" key="4">
    <source>
        <dbReference type="Proteomes" id="UP000282007"/>
    </source>
</evidence>
<dbReference type="AlphaFoldDB" id="A0A3G8QYH3"/>
<dbReference type="KEGG" id="haer:DU502_14365"/>
<dbReference type="Proteomes" id="UP000282007">
    <property type="component" value="Chromosome"/>
</dbReference>
<keyword evidence="1" id="KW-0812">Transmembrane</keyword>
<protein>
    <submittedName>
        <fullName evidence="3">Type IV pilin</fullName>
    </submittedName>
</protein>
<feature type="transmembrane region" description="Helical" evidence="1">
    <location>
        <begin position="20"/>
        <end position="38"/>
    </location>
</feature>
<feature type="domain" description="Archaeal Type IV pilin N-terminal" evidence="2">
    <location>
        <begin position="14"/>
        <end position="84"/>
    </location>
</feature>
<evidence type="ECO:0000313" key="3">
    <source>
        <dbReference type="EMBL" id="AZH26479.1"/>
    </source>
</evidence>
<name>A0A3G8QYH3_9EURY</name>
<reference evidence="3 4" key="1">
    <citation type="submission" date="2018-07" db="EMBL/GenBank/DDBJ databases">
        <title>Genome sequences of Haloplanus aerogenes JCM 16430T.</title>
        <authorList>
            <person name="Kim Y.B."/>
            <person name="Roh S.W."/>
        </authorList>
    </citation>
    <scope>NUCLEOTIDE SEQUENCE [LARGE SCALE GENOMIC DNA]</scope>
    <source>
        <strain evidence="3 4">JCM 16430</strain>
    </source>
</reference>
<evidence type="ECO:0000256" key="1">
    <source>
        <dbReference type="SAM" id="Phobius"/>
    </source>
</evidence>
<keyword evidence="4" id="KW-1185">Reference proteome</keyword>
<dbReference type="InterPro" id="IPR012859">
    <property type="entry name" value="Pilin_N_archaeal"/>
</dbReference>
<evidence type="ECO:0000259" key="2">
    <source>
        <dbReference type="Pfam" id="PF07790"/>
    </source>
</evidence>